<dbReference type="RefSeq" id="XP_007510801.1">
    <property type="nucleotide sequence ID" value="XM_007510739.1"/>
</dbReference>
<dbReference type="GeneID" id="19013105"/>
<feature type="compositionally biased region" description="Low complexity" evidence="4">
    <location>
        <begin position="595"/>
        <end position="608"/>
    </location>
</feature>
<feature type="compositionally biased region" description="Low complexity" evidence="4">
    <location>
        <begin position="179"/>
        <end position="190"/>
    </location>
</feature>
<dbReference type="PROSITE" id="PS51634">
    <property type="entry name" value="CRC"/>
    <property type="match status" value="1"/>
</dbReference>
<dbReference type="GO" id="GO:0005634">
    <property type="term" value="C:nucleus"/>
    <property type="evidence" value="ECO:0007669"/>
    <property type="project" value="UniProtKB-SubCell"/>
</dbReference>
<keyword evidence="3" id="KW-0539">Nucleus</keyword>
<feature type="compositionally biased region" description="Polar residues" evidence="4">
    <location>
        <begin position="314"/>
        <end position="324"/>
    </location>
</feature>
<evidence type="ECO:0000256" key="2">
    <source>
        <dbReference type="ARBA" id="ARBA00007267"/>
    </source>
</evidence>
<dbReference type="PANTHER" id="PTHR46159">
    <property type="entry name" value="PROTEIN TESMIN/TSO1-LIKE CXC 2"/>
    <property type="match status" value="1"/>
</dbReference>
<feature type="compositionally biased region" description="Basic and acidic residues" evidence="4">
    <location>
        <begin position="252"/>
        <end position="268"/>
    </location>
</feature>
<name>K8EK20_9CHLO</name>
<evidence type="ECO:0000313" key="7">
    <source>
        <dbReference type="Proteomes" id="UP000198341"/>
    </source>
</evidence>
<reference evidence="6 7" key="1">
    <citation type="submission" date="2011-10" db="EMBL/GenBank/DDBJ databases">
        <authorList>
            <person name="Genoscope - CEA"/>
        </authorList>
    </citation>
    <scope>NUCLEOTIDE SEQUENCE [LARGE SCALE GENOMIC DNA]</scope>
    <source>
        <strain evidence="6 7">RCC 1105</strain>
    </source>
</reference>
<dbReference type="Proteomes" id="UP000198341">
    <property type="component" value="Chromosome 10"/>
</dbReference>
<organism evidence="6 7">
    <name type="scientific">Bathycoccus prasinos</name>
    <dbReference type="NCBI Taxonomy" id="41875"/>
    <lineage>
        <taxon>Eukaryota</taxon>
        <taxon>Viridiplantae</taxon>
        <taxon>Chlorophyta</taxon>
        <taxon>Mamiellophyceae</taxon>
        <taxon>Mamiellales</taxon>
        <taxon>Bathycoccaceae</taxon>
        <taxon>Bathycoccus</taxon>
    </lineage>
</organism>
<dbReference type="EMBL" id="FO082269">
    <property type="protein sequence ID" value="CCO18334.1"/>
    <property type="molecule type" value="Genomic_DNA"/>
</dbReference>
<dbReference type="SMART" id="SM01114">
    <property type="entry name" value="CXC"/>
    <property type="match status" value="2"/>
</dbReference>
<evidence type="ECO:0000259" key="5">
    <source>
        <dbReference type="PROSITE" id="PS51634"/>
    </source>
</evidence>
<keyword evidence="7" id="KW-1185">Reference proteome</keyword>
<feature type="compositionally biased region" description="Polar residues" evidence="4">
    <location>
        <begin position="222"/>
        <end position="246"/>
    </location>
</feature>
<feature type="compositionally biased region" description="Basic and acidic residues" evidence="4">
    <location>
        <begin position="282"/>
        <end position="294"/>
    </location>
</feature>
<proteinExistence type="inferred from homology"/>
<evidence type="ECO:0000256" key="1">
    <source>
        <dbReference type="ARBA" id="ARBA00004123"/>
    </source>
</evidence>
<dbReference type="InterPro" id="IPR005172">
    <property type="entry name" value="CRC"/>
</dbReference>
<feature type="region of interest" description="Disordered" evidence="4">
    <location>
        <begin position="99"/>
        <end position="134"/>
    </location>
</feature>
<dbReference type="GO" id="GO:0003700">
    <property type="term" value="F:DNA-binding transcription factor activity"/>
    <property type="evidence" value="ECO:0007669"/>
    <property type="project" value="InterPro"/>
</dbReference>
<dbReference type="STRING" id="41875.K8EK20"/>
<protein>
    <recommendedName>
        <fullName evidence="5">CRC domain-containing protein</fullName>
    </recommendedName>
</protein>
<feature type="compositionally biased region" description="Polar residues" evidence="4">
    <location>
        <begin position="114"/>
        <end position="124"/>
    </location>
</feature>
<dbReference type="eggNOG" id="KOG1171">
    <property type="taxonomic scope" value="Eukaryota"/>
</dbReference>
<dbReference type="OrthoDB" id="6283463at2759"/>
<comment type="similarity">
    <text evidence="2">Belongs to the lin-54 family.</text>
</comment>
<evidence type="ECO:0000256" key="4">
    <source>
        <dbReference type="SAM" id="MobiDB-lite"/>
    </source>
</evidence>
<feature type="compositionally biased region" description="Basic and acidic residues" evidence="4">
    <location>
        <begin position="301"/>
        <end position="313"/>
    </location>
</feature>
<dbReference type="AlphaFoldDB" id="K8EK20"/>
<gene>
    <name evidence="6" type="ordered locus">Bathy10g00280</name>
</gene>
<feature type="region of interest" description="Disordered" evidence="4">
    <location>
        <begin position="572"/>
        <end position="671"/>
    </location>
</feature>
<dbReference type="KEGG" id="bpg:Bathy10g00280"/>
<feature type="domain" description="CRC" evidence="5">
    <location>
        <begin position="344"/>
        <end position="455"/>
    </location>
</feature>
<evidence type="ECO:0000313" key="6">
    <source>
        <dbReference type="EMBL" id="CCO18334.1"/>
    </source>
</evidence>
<comment type="subcellular location">
    <subcellularLocation>
        <location evidence="1">Nucleus</location>
    </subcellularLocation>
</comment>
<dbReference type="PANTHER" id="PTHR46159:SF6">
    <property type="entry name" value="OS12G0605300 PROTEIN"/>
    <property type="match status" value="1"/>
</dbReference>
<evidence type="ECO:0000256" key="3">
    <source>
        <dbReference type="ARBA" id="ARBA00023242"/>
    </source>
</evidence>
<feature type="compositionally biased region" description="Basic and acidic residues" evidence="4">
    <location>
        <begin position="193"/>
        <end position="208"/>
    </location>
</feature>
<feature type="region of interest" description="Disordered" evidence="4">
    <location>
        <begin position="179"/>
        <end position="325"/>
    </location>
</feature>
<accession>K8EK20</accession>
<dbReference type="Pfam" id="PF03638">
    <property type="entry name" value="TCR"/>
    <property type="match status" value="2"/>
</dbReference>
<sequence>MEVSFVTVFFEVHVSRKMTPSFFTILTSHATYKMGISNMDDIMKTPERPKKNGNGDIDPSIINSPFMNFVSNLSPIRFGASSLGGNNTVVPICFSSPSAFKSPPRKRSEDNGNHNHNNTVSSLANDMGPIPDSLMVPFAHEKHQHEDADDQDDFVGGIGGTMGAITLEDELLQLDNKFNNKVNNNKHNNSGGKGDKTTAKKSGGDQKKSAKKNGGKNNNASVSPPTGSSKRQSTTGASLEWNSGFSKTIRGKAADSPRDHPVGTENRKAGATPMASTKKSSRRDSLTSSNDEHITPPVGKSKSDGGSKVKNTRDLQTPGSNTKLTFADKLDQSKLDEGIDFDGASKKCNCKKSKCLKLYCDCFAAGVFCRDCSCQSCSNTEGDLEVVRQTRYQIESRNPNAFANKIVDDDSVDAKHAKGCHCKKSACLKKYCECFQANVRCQDYCKCEGCKNTTDGANPSQNGGAATATKTTITTTTTTTAVREDEGKILTNTNEAKKKVEGLKKSIVGSVRDSDTSFILNSPAREAARAAQRMLADDVFMDDMSFVNYGHGNLASPLRTLLHSETGLSPMFQRVNDDKGATATNSRQCKKENNDVNANNKSNSVGNNTKASSKTRGAAGRFSFSKTNSAMNTRRKAPVPLFTDDTNNVEEKTPARTTRSRGSPKLVTPSV</sequence>
<dbReference type="InterPro" id="IPR044522">
    <property type="entry name" value="TSO1-like"/>
</dbReference>
<dbReference type="InterPro" id="IPR033467">
    <property type="entry name" value="Tesmin/TSO1-like_CXC"/>
</dbReference>